<name>A0A9Q3IPL6_9BASI</name>
<feature type="region of interest" description="Disordered" evidence="1">
    <location>
        <begin position="153"/>
        <end position="190"/>
    </location>
</feature>
<proteinExistence type="predicted"/>
<dbReference type="EMBL" id="AVOT02052777">
    <property type="protein sequence ID" value="MBW0547688.1"/>
    <property type="molecule type" value="Genomic_DNA"/>
</dbReference>
<protein>
    <submittedName>
        <fullName evidence="2">Uncharacterized protein</fullName>
    </submittedName>
</protein>
<accession>A0A9Q3IPL6</accession>
<dbReference type="PANTHER" id="PTHR33246:SF51">
    <property type="entry name" value="MYB_SANT-LIKE DOMAIN-CONTAINING PROTEIN"/>
    <property type="match status" value="1"/>
</dbReference>
<organism evidence="2 3">
    <name type="scientific">Austropuccinia psidii MF-1</name>
    <dbReference type="NCBI Taxonomy" id="1389203"/>
    <lineage>
        <taxon>Eukaryota</taxon>
        <taxon>Fungi</taxon>
        <taxon>Dikarya</taxon>
        <taxon>Basidiomycota</taxon>
        <taxon>Pucciniomycotina</taxon>
        <taxon>Pucciniomycetes</taxon>
        <taxon>Pucciniales</taxon>
        <taxon>Sphaerophragmiaceae</taxon>
        <taxon>Austropuccinia</taxon>
    </lineage>
</organism>
<dbReference type="Proteomes" id="UP000765509">
    <property type="component" value="Unassembled WGS sequence"/>
</dbReference>
<dbReference type="OrthoDB" id="2424990at2759"/>
<reference evidence="2" key="1">
    <citation type="submission" date="2021-03" db="EMBL/GenBank/DDBJ databases">
        <title>Draft genome sequence of rust myrtle Austropuccinia psidii MF-1, a brazilian biotype.</title>
        <authorList>
            <person name="Quecine M.C."/>
            <person name="Pachon D.M.R."/>
            <person name="Bonatelli M.L."/>
            <person name="Correr F.H."/>
            <person name="Franceschini L.M."/>
            <person name="Leite T.F."/>
            <person name="Margarido G.R.A."/>
            <person name="Almeida C.A."/>
            <person name="Ferrarezi J.A."/>
            <person name="Labate C.A."/>
        </authorList>
    </citation>
    <scope>NUCLEOTIDE SEQUENCE</scope>
    <source>
        <strain evidence="2">MF-1</strain>
    </source>
</reference>
<evidence type="ECO:0000313" key="3">
    <source>
        <dbReference type="Proteomes" id="UP000765509"/>
    </source>
</evidence>
<sequence>MPCSKARHIKSDMKITSGLPHLSGHLIRTNYLTIIHWLSVKSNLESCFGTSGSTSIERPPSSKQHGFQLMAIEVNKKSQNRLNLSSSSIQDQWQTYKKKYMAANKFKNLTGAGIMEEDESKGIKSMSESLESMSPCYAEMDVLFGHKPNVTPIESYDSREKDSFNGDDDDDVFLDKDSPHNLDPLQNNDDHLVPEENLQVESKSKSIMHSTQKRNQALMPNLNDKSGSRKRPMDIFAPTYENLLESRQKARETSENACLEWDRERWNEEKASNMEKQRFEEVKLQKKMEFKEK</sequence>
<gene>
    <name evidence="2" type="ORF">O181_087403</name>
</gene>
<dbReference type="PANTHER" id="PTHR33246">
    <property type="entry name" value="CCHC-TYPE DOMAIN-CONTAINING PROTEIN"/>
    <property type="match status" value="1"/>
</dbReference>
<comment type="caution">
    <text evidence="2">The sequence shown here is derived from an EMBL/GenBank/DDBJ whole genome shotgun (WGS) entry which is preliminary data.</text>
</comment>
<evidence type="ECO:0000256" key="1">
    <source>
        <dbReference type="SAM" id="MobiDB-lite"/>
    </source>
</evidence>
<evidence type="ECO:0000313" key="2">
    <source>
        <dbReference type="EMBL" id="MBW0547688.1"/>
    </source>
</evidence>
<keyword evidence="3" id="KW-1185">Reference proteome</keyword>
<dbReference type="AlphaFoldDB" id="A0A9Q3IPL6"/>